<dbReference type="STRING" id="429701.A0A2G9I807"/>
<evidence type="ECO:0000256" key="1">
    <source>
        <dbReference type="ARBA" id="ARBA00004496"/>
    </source>
</evidence>
<dbReference type="PANTHER" id="PTHR13105">
    <property type="entry name" value="MYELOID LEUKEMIA FACTOR"/>
    <property type="match status" value="1"/>
</dbReference>
<dbReference type="OrthoDB" id="8707547at2759"/>
<evidence type="ECO:0000256" key="5">
    <source>
        <dbReference type="SAM" id="MobiDB-lite"/>
    </source>
</evidence>
<evidence type="ECO:0000313" key="7">
    <source>
        <dbReference type="Proteomes" id="UP000231279"/>
    </source>
</evidence>
<evidence type="ECO:0000256" key="3">
    <source>
        <dbReference type="ARBA" id="ARBA00022490"/>
    </source>
</evidence>
<dbReference type="EMBL" id="NKXS01000183">
    <property type="protein sequence ID" value="PIN25770.1"/>
    <property type="molecule type" value="Genomic_DNA"/>
</dbReference>
<comment type="subcellular location">
    <subcellularLocation>
        <location evidence="1">Cytoplasm</location>
    </subcellularLocation>
</comment>
<dbReference type="Pfam" id="PF10248">
    <property type="entry name" value="Mlf1IP"/>
    <property type="match status" value="1"/>
</dbReference>
<dbReference type="Proteomes" id="UP000231279">
    <property type="component" value="Unassembled WGS sequence"/>
</dbReference>
<organism evidence="6 7">
    <name type="scientific">Handroanthus impetiginosus</name>
    <dbReference type="NCBI Taxonomy" id="429701"/>
    <lineage>
        <taxon>Eukaryota</taxon>
        <taxon>Viridiplantae</taxon>
        <taxon>Streptophyta</taxon>
        <taxon>Embryophyta</taxon>
        <taxon>Tracheophyta</taxon>
        <taxon>Spermatophyta</taxon>
        <taxon>Magnoliopsida</taxon>
        <taxon>eudicotyledons</taxon>
        <taxon>Gunneridae</taxon>
        <taxon>Pentapetalae</taxon>
        <taxon>asterids</taxon>
        <taxon>lamiids</taxon>
        <taxon>Lamiales</taxon>
        <taxon>Bignoniaceae</taxon>
        <taxon>Crescentiina</taxon>
        <taxon>Tabebuia alliance</taxon>
        <taxon>Handroanthus</taxon>
    </lineage>
</organism>
<feature type="compositionally biased region" description="Basic and acidic residues" evidence="5">
    <location>
        <begin position="59"/>
        <end position="70"/>
    </location>
</feature>
<reference evidence="7" key="1">
    <citation type="journal article" date="2018" name="Gigascience">
        <title>Genome assembly of the Pink Ipe (Handroanthus impetiginosus, Bignoniaceae), a highly valued, ecologically keystone Neotropical timber forest tree.</title>
        <authorList>
            <person name="Silva-Junior O.B."/>
            <person name="Grattapaglia D."/>
            <person name="Novaes E."/>
            <person name="Collevatti R.G."/>
        </authorList>
    </citation>
    <scope>NUCLEOTIDE SEQUENCE [LARGE SCALE GENOMIC DNA]</scope>
    <source>
        <strain evidence="7">cv. UFG-1</strain>
    </source>
</reference>
<accession>A0A2G9I807</accession>
<dbReference type="InterPro" id="IPR019376">
    <property type="entry name" value="Myeloid_leukemia_factor"/>
</dbReference>
<gene>
    <name evidence="6" type="ORF">CDL12_01482</name>
</gene>
<evidence type="ECO:0000256" key="2">
    <source>
        <dbReference type="ARBA" id="ARBA00008332"/>
    </source>
</evidence>
<comment type="similarity">
    <text evidence="2">Belongs to the MLF family.</text>
</comment>
<feature type="region of interest" description="Disordered" evidence="5">
    <location>
        <begin position="34"/>
        <end position="70"/>
    </location>
</feature>
<proteinExistence type="inferred from homology"/>
<keyword evidence="7" id="KW-1185">Reference proteome</keyword>
<sequence>MAKFFGGKDPFDHPFFTQPFGGLFGGKNPFDDPFFTSPFDNNSGPRRQITIEELNPGDDGGHDDSWQKNKPSKELSVKNWDEYPTGGQSFSFQRVAYGGPDGLYYTSSMGKRAGSDGVFLMEMKEEDRTVGESLHTISKGILDKGHSLTKKQSSDGRVDSVQTLHNLNEDELAGFEENWKTNADKVLPGWNNGFNLLENSGADKSIWDDFANWSGWGGWPFPSLEYYGNGGAQPDGESQGPSSRATSRKIIPLE</sequence>
<evidence type="ECO:0000313" key="6">
    <source>
        <dbReference type="EMBL" id="PIN25770.1"/>
    </source>
</evidence>
<name>A0A2G9I807_9LAMI</name>
<feature type="region of interest" description="Disordered" evidence="5">
    <location>
        <begin position="227"/>
        <end position="254"/>
    </location>
</feature>
<comment type="caution">
    <text evidence="6">The sequence shown here is derived from an EMBL/GenBank/DDBJ whole genome shotgun (WGS) entry which is preliminary data.</text>
</comment>
<keyword evidence="4" id="KW-0597">Phosphoprotein</keyword>
<protein>
    <submittedName>
        <fullName evidence="6">Uncharacterized protein</fullName>
    </submittedName>
</protein>
<evidence type="ECO:0000256" key="4">
    <source>
        <dbReference type="ARBA" id="ARBA00022553"/>
    </source>
</evidence>
<dbReference type="GO" id="GO:0005737">
    <property type="term" value="C:cytoplasm"/>
    <property type="evidence" value="ECO:0007669"/>
    <property type="project" value="UniProtKB-SubCell"/>
</dbReference>
<keyword evidence="3" id="KW-0963">Cytoplasm</keyword>
<dbReference type="AlphaFoldDB" id="A0A2G9I807"/>